<dbReference type="CDD" id="cd06850">
    <property type="entry name" value="biotinyl_domain"/>
    <property type="match status" value="1"/>
</dbReference>
<dbReference type="Pfam" id="PF00364">
    <property type="entry name" value="Biotin_lipoyl"/>
    <property type="match status" value="1"/>
</dbReference>
<keyword evidence="4" id="KW-1185">Reference proteome</keyword>
<dbReference type="PROSITE" id="PS50968">
    <property type="entry name" value="BIOTINYL_LIPOYL"/>
    <property type="match status" value="1"/>
</dbReference>
<gene>
    <name evidence="3" type="ORF">HUG20_11605</name>
</gene>
<dbReference type="EMBL" id="CP054706">
    <property type="protein sequence ID" value="QQK80477.1"/>
    <property type="molecule type" value="Genomic_DNA"/>
</dbReference>
<keyword evidence="1" id="KW-0092">Biotin</keyword>
<dbReference type="PANTHER" id="PTHR45266:SF3">
    <property type="entry name" value="OXALOACETATE DECARBOXYLASE ALPHA CHAIN"/>
    <property type="match status" value="1"/>
</dbReference>
<dbReference type="FunFam" id="2.40.50.100:FF:000003">
    <property type="entry name" value="Acetyl-CoA carboxylase biotin carboxyl carrier protein"/>
    <property type="match status" value="1"/>
</dbReference>
<dbReference type="NCBIfam" id="NF006079">
    <property type="entry name" value="PRK08225.1"/>
    <property type="match status" value="1"/>
</dbReference>
<sequence length="71" mass="7875">MAEIKAEMSGTTWKILVKQGDQVQSGDELAILESMKMEIPIESEVSGRVQAIYKNEGDFVNEGETLIEIES</sequence>
<evidence type="ECO:0000256" key="1">
    <source>
        <dbReference type="ARBA" id="ARBA00023267"/>
    </source>
</evidence>
<proteinExistence type="predicted"/>
<dbReference type="AlphaFoldDB" id="A0A7T7CFT0"/>
<dbReference type="KEGG" id="scib:HUG20_11605"/>
<dbReference type="InterPro" id="IPR000089">
    <property type="entry name" value="Biotin_lipoyl"/>
</dbReference>
<evidence type="ECO:0000259" key="2">
    <source>
        <dbReference type="PROSITE" id="PS50968"/>
    </source>
</evidence>
<protein>
    <submittedName>
        <fullName evidence="3">Acetyl-CoA carboxylase biotin carboxyl carrier protein subunit</fullName>
    </submittedName>
</protein>
<dbReference type="InterPro" id="IPR011053">
    <property type="entry name" value="Single_hybrid_motif"/>
</dbReference>
<evidence type="ECO:0000313" key="4">
    <source>
        <dbReference type="Proteomes" id="UP000595349"/>
    </source>
</evidence>
<dbReference type="Gene3D" id="2.40.50.100">
    <property type="match status" value="1"/>
</dbReference>
<dbReference type="SUPFAM" id="SSF51230">
    <property type="entry name" value="Single hybrid motif"/>
    <property type="match status" value="1"/>
</dbReference>
<feature type="domain" description="Lipoyl-binding" evidence="2">
    <location>
        <begin position="1"/>
        <end position="70"/>
    </location>
</feature>
<accession>A0A7T7CFT0</accession>
<evidence type="ECO:0000313" key="3">
    <source>
        <dbReference type="EMBL" id="QQK80477.1"/>
    </source>
</evidence>
<dbReference type="InterPro" id="IPR050709">
    <property type="entry name" value="Biotin_Carboxyl_Carrier/Decarb"/>
</dbReference>
<reference evidence="3 4" key="1">
    <citation type="submission" date="2020-06" db="EMBL/GenBank/DDBJ databases">
        <title>Genomic analysis of Salicibibacter sp. NKC21-4.</title>
        <authorList>
            <person name="Oh Y.J."/>
        </authorList>
    </citation>
    <scope>NUCLEOTIDE SEQUENCE [LARGE SCALE GENOMIC DNA]</scope>
    <source>
        <strain evidence="3 4">NKC21-4</strain>
    </source>
</reference>
<dbReference type="PANTHER" id="PTHR45266">
    <property type="entry name" value="OXALOACETATE DECARBOXYLASE ALPHA CHAIN"/>
    <property type="match status" value="1"/>
</dbReference>
<organism evidence="3 4">
    <name type="scientific">Salicibibacter cibi</name>
    <dbReference type="NCBI Taxonomy" id="2743001"/>
    <lineage>
        <taxon>Bacteria</taxon>
        <taxon>Bacillati</taxon>
        <taxon>Bacillota</taxon>
        <taxon>Bacilli</taxon>
        <taxon>Bacillales</taxon>
        <taxon>Bacillaceae</taxon>
        <taxon>Salicibibacter</taxon>
    </lineage>
</organism>
<dbReference type="NCBIfam" id="NF004547">
    <property type="entry name" value="PRK05889.1"/>
    <property type="match status" value="1"/>
</dbReference>
<dbReference type="RefSeq" id="WP_200084849.1">
    <property type="nucleotide sequence ID" value="NZ_CP054706.1"/>
</dbReference>
<dbReference type="Proteomes" id="UP000595349">
    <property type="component" value="Chromosome"/>
</dbReference>
<name>A0A7T7CFT0_9BACI</name>